<keyword evidence="2" id="KW-1185">Reference proteome</keyword>
<accession>A0ACC1Q1K6</accession>
<dbReference type="EMBL" id="JANSHE010000640">
    <property type="protein sequence ID" value="KAJ3008474.1"/>
    <property type="molecule type" value="Genomic_DNA"/>
</dbReference>
<name>A0ACC1Q1K6_9APHY</name>
<comment type="caution">
    <text evidence="1">The sequence shown here is derived from an EMBL/GenBank/DDBJ whole genome shotgun (WGS) entry which is preliminary data.</text>
</comment>
<gene>
    <name evidence="1" type="ORF">NUW54_g3145</name>
</gene>
<protein>
    <submittedName>
        <fullName evidence="1">Uncharacterized protein</fullName>
    </submittedName>
</protein>
<sequence length="314" mass="35380">MASLTSMQMAGSKSHFCPMPYRYGIVHINAVAMLELEHLNDPIAPEEARSMHTGDYLVYLRELPFPGQPWWRFTMGPIEADLRLVEPEQAITRSMCVPIYPNTAHSRNREPVRTIPEFPIAKLATDIDIRIRTKPDDEPFDDSRAIRLPAEERLSLSYQGERISTDDTSCSCDVRRRHKLSSNLLSHRQASQRPSLDHQLAMKAEPRKQYTGVSSPRPSWTIGDSTCGAFADGLPSQPALVPTRAAPRQGIHWSLHRLDGIDDFKPVLDVKLAPSFLSHALSLWCHAHERVGDGRAPLRSNRSSTSSIIENQEF</sequence>
<dbReference type="Proteomes" id="UP001144978">
    <property type="component" value="Unassembled WGS sequence"/>
</dbReference>
<evidence type="ECO:0000313" key="2">
    <source>
        <dbReference type="Proteomes" id="UP001144978"/>
    </source>
</evidence>
<evidence type="ECO:0000313" key="1">
    <source>
        <dbReference type="EMBL" id="KAJ3008474.1"/>
    </source>
</evidence>
<proteinExistence type="predicted"/>
<reference evidence="1" key="1">
    <citation type="submission" date="2022-08" db="EMBL/GenBank/DDBJ databases">
        <title>Genome Sequence of Pycnoporus sanguineus.</title>
        <authorList>
            <person name="Buettner E."/>
        </authorList>
    </citation>
    <scope>NUCLEOTIDE SEQUENCE</scope>
    <source>
        <strain evidence="1">CG-C14</strain>
    </source>
</reference>
<organism evidence="1 2">
    <name type="scientific">Trametes sanguinea</name>
    <dbReference type="NCBI Taxonomy" id="158606"/>
    <lineage>
        <taxon>Eukaryota</taxon>
        <taxon>Fungi</taxon>
        <taxon>Dikarya</taxon>
        <taxon>Basidiomycota</taxon>
        <taxon>Agaricomycotina</taxon>
        <taxon>Agaricomycetes</taxon>
        <taxon>Polyporales</taxon>
        <taxon>Polyporaceae</taxon>
        <taxon>Trametes</taxon>
    </lineage>
</organism>